<dbReference type="Proteomes" id="UP000652761">
    <property type="component" value="Unassembled WGS sequence"/>
</dbReference>
<dbReference type="PANTHER" id="PTHR31852">
    <property type="entry name" value="LATE EMBRYOGENESIS ABUNDANT (LEA) HYDROXYPROLINE-RICH GLYCOPROTEIN FAMILY"/>
    <property type="match status" value="1"/>
</dbReference>
<proteinExistence type="predicted"/>
<dbReference type="InterPro" id="IPR004864">
    <property type="entry name" value="LEA_2"/>
</dbReference>
<keyword evidence="1" id="KW-1133">Transmembrane helix</keyword>
<dbReference type="Pfam" id="PF03168">
    <property type="entry name" value="LEA_2"/>
    <property type="match status" value="1"/>
</dbReference>
<gene>
    <name evidence="3" type="ORF">Taro_031761</name>
</gene>
<comment type="caution">
    <text evidence="3">The sequence shown here is derived from an EMBL/GenBank/DDBJ whole genome shotgun (WGS) entry which is preliminary data.</text>
</comment>
<feature type="transmembrane region" description="Helical" evidence="1">
    <location>
        <begin position="43"/>
        <end position="70"/>
    </location>
</feature>
<dbReference type="Gene3D" id="2.60.40.1820">
    <property type="match status" value="1"/>
</dbReference>
<sequence length="236" mass="26062">MAEEKEQVMPLANSAATVYPAVPLDEEGADRWRSGEYLRKRRCFLFCCGCCSALVVVLGLVLLVLALTVFRVKDPQLIMNSIHVDGISHGERAPGGSVSVNMTLTADVDVKNPNVASYKFQDSTTEFYYRGETVGVAYVPGGEVKAGRTARMNATVHVMTDRVAARLSDNMTWDSWLRAAGRETVNLTSHTEISGRVNLFGVFRRDLDVFLNCSMTLDLSLDSQDVKNKTCWVKAQ</sequence>
<feature type="domain" description="Late embryogenesis abundant protein LEA-2 subgroup" evidence="2">
    <location>
        <begin position="108"/>
        <end position="213"/>
    </location>
</feature>
<organism evidence="3 4">
    <name type="scientific">Colocasia esculenta</name>
    <name type="common">Wild taro</name>
    <name type="synonym">Arum esculentum</name>
    <dbReference type="NCBI Taxonomy" id="4460"/>
    <lineage>
        <taxon>Eukaryota</taxon>
        <taxon>Viridiplantae</taxon>
        <taxon>Streptophyta</taxon>
        <taxon>Embryophyta</taxon>
        <taxon>Tracheophyta</taxon>
        <taxon>Spermatophyta</taxon>
        <taxon>Magnoliopsida</taxon>
        <taxon>Liliopsida</taxon>
        <taxon>Araceae</taxon>
        <taxon>Aroideae</taxon>
        <taxon>Colocasieae</taxon>
        <taxon>Colocasia</taxon>
    </lineage>
</organism>
<keyword evidence="1" id="KW-0812">Transmembrane</keyword>
<accession>A0A843VVH3</accession>
<name>A0A843VVH3_COLES</name>
<reference evidence="3" key="1">
    <citation type="submission" date="2017-07" db="EMBL/GenBank/DDBJ databases">
        <title>Taro Niue Genome Assembly and Annotation.</title>
        <authorList>
            <person name="Atibalentja N."/>
            <person name="Keating K."/>
            <person name="Fields C.J."/>
        </authorList>
    </citation>
    <scope>NUCLEOTIDE SEQUENCE</scope>
    <source>
        <strain evidence="3">Niue_2</strain>
        <tissue evidence="3">Leaf</tissue>
    </source>
</reference>
<keyword evidence="4" id="KW-1185">Reference proteome</keyword>
<dbReference type="AlphaFoldDB" id="A0A843VVH3"/>
<evidence type="ECO:0000256" key="1">
    <source>
        <dbReference type="SAM" id="Phobius"/>
    </source>
</evidence>
<evidence type="ECO:0000313" key="3">
    <source>
        <dbReference type="EMBL" id="MQL99046.1"/>
    </source>
</evidence>
<keyword evidence="1" id="KW-0472">Membrane</keyword>
<dbReference type="OrthoDB" id="764273at2759"/>
<evidence type="ECO:0000313" key="4">
    <source>
        <dbReference type="Proteomes" id="UP000652761"/>
    </source>
</evidence>
<protein>
    <recommendedName>
        <fullName evidence="2">Late embryogenesis abundant protein LEA-2 subgroup domain-containing protein</fullName>
    </recommendedName>
</protein>
<dbReference type="EMBL" id="NMUH01002286">
    <property type="protein sequence ID" value="MQL99046.1"/>
    <property type="molecule type" value="Genomic_DNA"/>
</dbReference>
<dbReference type="InterPro" id="IPR055301">
    <property type="entry name" value="Lea14-like_2"/>
</dbReference>
<dbReference type="SUPFAM" id="SSF117070">
    <property type="entry name" value="LEA14-like"/>
    <property type="match status" value="1"/>
</dbReference>
<evidence type="ECO:0000259" key="2">
    <source>
        <dbReference type="Pfam" id="PF03168"/>
    </source>
</evidence>